<organism evidence="1 2">
    <name type="scientific">Brassica campestris</name>
    <name type="common">Field mustard</name>
    <dbReference type="NCBI Taxonomy" id="3711"/>
    <lineage>
        <taxon>Eukaryota</taxon>
        <taxon>Viridiplantae</taxon>
        <taxon>Streptophyta</taxon>
        <taxon>Embryophyta</taxon>
        <taxon>Tracheophyta</taxon>
        <taxon>Spermatophyta</taxon>
        <taxon>Magnoliopsida</taxon>
        <taxon>eudicotyledons</taxon>
        <taxon>Gunneridae</taxon>
        <taxon>Pentapetalae</taxon>
        <taxon>rosids</taxon>
        <taxon>malvids</taxon>
        <taxon>Brassicales</taxon>
        <taxon>Brassicaceae</taxon>
        <taxon>Brassiceae</taxon>
        <taxon>Brassica</taxon>
    </lineage>
</organism>
<evidence type="ECO:0000313" key="1">
    <source>
        <dbReference type="EMBL" id="RID79294.1"/>
    </source>
</evidence>
<gene>
    <name evidence="1" type="ORF">BRARA_A02043</name>
</gene>
<name>A0A398AQX5_BRACM</name>
<dbReference type="AlphaFoldDB" id="A0A398AQX5"/>
<dbReference type="Proteomes" id="UP000264353">
    <property type="component" value="Chromosome A1"/>
</dbReference>
<reference evidence="1 2" key="1">
    <citation type="submission" date="2018-06" db="EMBL/GenBank/DDBJ databases">
        <title>WGS assembly of Brassica rapa FPsc.</title>
        <authorList>
            <person name="Bowman J."/>
            <person name="Kohchi T."/>
            <person name="Yamato K."/>
            <person name="Jenkins J."/>
            <person name="Shu S."/>
            <person name="Ishizaki K."/>
            <person name="Yamaoka S."/>
            <person name="Nishihama R."/>
            <person name="Nakamura Y."/>
            <person name="Berger F."/>
            <person name="Adam C."/>
            <person name="Aki S."/>
            <person name="Althoff F."/>
            <person name="Araki T."/>
            <person name="Arteaga-Vazquez M."/>
            <person name="Balasubrmanian S."/>
            <person name="Bauer D."/>
            <person name="Boehm C."/>
            <person name="Briginshaw L."/>
            <person name="Caballero-Perez J."/>
            <person name="Catarino B."/>
            <person name="Chen F."/>
            <person name="Chiyoda S."/>
            <person name="Chovatia M."/>
            <person name="Davies K."/>
            <person name="Delmans M."/>
            <person name="Demura T."/>
            <person name="Dierschke T."/>
            <person name="Dolan L."/>
            <person name="Dorantes-Acosta A."/>
            <person name="Eklund D."/>
            <person name="Florent S."/>
            <person name="Flores-Sandoval E."/>
            <person name="Fujiyama A."/>
            <person name="Fukuzawa H."/>
            <person name="Galik B."/>
            <person name="Grimanelli D."/>
            <person name="Grimwood J."/>
            <person name="Grossniklaus U."/>
            <person name="Hamada T."/>
            <person name="Haseloff J."/>
            <person name="Hetherington A."/>
            <person name="Higo A."/>
            <person name="Hirakawa Y."/>
            <person name="Hundley H."/>
            <person name="Ikeda Y."/>
            <person name="Inoue K."/>
            <person name="Inoue S."/>
            <person name="Ishida S."/>
            <person name="Jia Q."/>
            <person name="Kakita M."/>
            <person name="Kanazawa T."/>
            <person name="Kawai Y."/>
            <person name="Kawashima T."/>
            <person name="Kennedy M."/>
            <person name="Kinose K."/>
            <person name="Kinoshita T."/>
            <person name="Kohara Y."/>
            <person name="Koide E."/>
            <person name="Komatsu K."/>
            <person name="Kopischke S."/>
            <person name="Kubo M."/>
            <person name="Kyozuka J."/>
            <person name="Lagercrantz U."/>
            <person name="Lin S."/>
            <person name="Lindquist E."/>
            <person name="Lipzen A."/>
            <person name="Lu C."/>
            <person name="Luna E."/>
            <person name="Martienssen R."/>
            <person name="Minamino N."/>
            <person name="Mizutani M."/>
            <person name="Mizutani M."/>
            <person name="Mochizuki N."/>
            <person name="Monte I."/>
            <person name="Mosher R."/>
            <person name="Nagasaki H."/>
            <person name="Nakagami H."/>
            <person name="Naramoto S."/>
            <person name="Nishitani K."/>
            <person name="Ohtani M."/>
            <person name="Okamoto T."/>
            <person name="Okumura M."/>
            <person name="Phillips J."/>
            <person name="Pollak B."/>
            <person name="Reinders A."/>
            <person name="Roevekamp M."/>
            <person name="Sano R."/>
            <person name="Sawa S."/>
            <person name="Schmid M."/>
            <person name="Shirakawa M."/>
            <person name="Solano R."/>
            <person name="Spunde A."/>
            <person name="Suetsugu N."/>
            <person name="Sugano S."/>
            <person name="Sugiyama A."/>
            <person name="Sun R."/>
            <person name="Suzuki Y."/>
            <person name="Takenaka M."/>
            <person name="Takezawa D."/>
            <person name="Tomogane H."/>
            <person name="Tsuzuki M."/>
            <person name="Ueda T."/>
            <person name="Umeda M."/>
            <person name="Ward J."/>
            <person name="Watanabe Y."/>
            <person name="Yazaki K."/>
            <person name="Yokoyama R."/>
            <person name="Yoshitake Y."/>
            <person name="Yotsui I."/>
            <person name="Zachgo S."/>
            <person name="Schmutz J."/>
        </authorList>
    </citation>
    <scope>NUCLEOTIDE SEQUENCE [LARGE SCALE GENOMIC DNA]</scope>
    <source>
        <strain evidence="2">cv. B-3</strain>
    </source>
</reference>
<sequence>MDVNSLLDYPGEIDTCLEVQSLEKMVASVRNVDDEPKDDDVIPLETVTCKEAIAASKTPHKFWMQLEKITPRFLDAIRKIRDELQYDFNFKKKHTALT</sequence>
<protein>
    <submittedName>
        <fullName evidence="1">Uncharacterized protein</fullName>
    </submittedName>
</protein>
<proteinExistence type="predicted"/>
<evidence type="ECO:0000313" key="2">
    <source>
        <dbReference type="Proteomes" id="UP000264353"/>
    </source>
</evidence>
<dbReference type="EMBL" id="CM010628">
    <property type="protein sequence ID" value="RID79294.1"/>
    <property type="molecule type" value="Genomic_DNA"/>
</dbReference>
<accession>A0A398AQX5</accession>